<dbReference type="InterPro" id="IPR004072">
    <property type="entry name" value="Vmron_rcpt_1"/>
</dbReference>
<evidence type="ECO:0000256" key="2">
    <source>
        <dbReference type="ARBA" id="ARBA00010663"/>
    </source>
</evidence>
<accession>A0A7J7EB40</accession>
<comment type="caution">
    <text evidence="11">Lacks conserved residue(s) required for the propagation of feature annotation.</text>
</comment>
<comment type="caution">
    <text evidence="12">The sequence shown here is derived from an EMBL/GenBank/DDBJ whole genome shotgun (WGS) entry which is preliminary data.</text>
</comment>
<gene>
    <name evidence="12" type="ORF">HPG69_007614</name>
</gene>
<comment type="similarity">
    <text evidence="2 11">Belongs to the G-protein coupled receptor 1 family.</text>
</comment>
<keyword evidence="10 11" id="KW-0807">Transducer</keyword>
<name>A0A7J7EB40_DICBM</name>
<organism evidence="12 13">
    <name type="scientific">Diceros bicornis minor</name>
    <name type="common">South-central black rhinoceros</name>
    <dbReference type="NCBI Taxonomy" id="77932"/>
    <lineage>
        <taxon>Eukaryota</taxon>
        <taxon>Metazoa</taxon>
        <taxon>Chordata</taxon>
        <taxon>Craniata</taxon>
        <taxon>Vertebrata</taxon>
        <taxon>Euteleostomi</taxon>
        <taxon>Mammalia</taxon>
        <taxon>Eutheria</taxon>
        <taxon>Laurasiatheria</taxon>
        <taxon>Perissodactyla</taxon>
        <taxon>Rhinocerotidae</taxon>
        <taxon>Diceros</taxon>
    </lineage>
</organism>
<evidence type="ECO:0000256" key="11">
    <source>
        <dbReference type="RuleBase" id="RU364061"/>
    </source>
</evidence>
<dbReference type="EMBL" id="JACDTQ010003801">
    <property type="protein sequence ID" value="KAF5912626.1"/>
    <property type="molecule type" value="Genomic_DNA"/>
</dbReference>
<protein>
    <recommendedName>
        <fullName evidence="11">Vomeronasal type-1 receptor</fullName>
    </recommendedName>
</protein>
<dbReference type="PANTHER" id="PTHR24062">
    <property type="entry name" value="VOMERONASAL TYPE-1 RECEPTOR"/>
    <property type="match status" value="1"/>
</dbReference>
<dbReference type="Proteomes" id="UP000551758">
    <property type="component" value="Unassembled WGS sequence"/>
</dbReference>
<dbReference type="Gene3D" id="1.20.1070.10">
    <property type="entry name" value="Rhodopsin 7-helix transmembrane proteins"/>
    <property type="match status" value="1"/>
</dbReference>
<keyword evidence="13" id="KW-1185">Reference proteome</keyword>
<dbReference type="GO" id="GO:0019236">
    <property type="term" value="P:response to pheromone"/>
    <property type="evidence" value="ECO:0007669"/>
    <property type="project" value="UniProtKB-KW"/>
</dbReference>
<evidence type="ECO:0000313" key="12">
    <source>
        <dbReference type="EMBL" id="KAF5912626.1"/>
    </source>
</evidence>
<dbReference type="SUPFAM" id="SSF81321">
    <property type="entry name" value="Family A G protein-coupled receptor-like"/>
    <property type="match status" value="1"/>
</dbReference>
<dbReference type="GO" id="GO:0016503">
    <property type="term" value="F:pheromone receptor activity"/>
    <property type="evidence" value="ECO:0007669"/>
    <property type="project" value="InterPro"/>
</dbReference>
<keyword evidence="6 11" id="KW-1133">Transmembrane helix</keyword>
<keyword evidence="3 11" id="KW-1003">Cell membrane</keyword>
<dbReference type="Pfam" id="PF03402">
    <property type="entry name" value="V1R"/>
    <property type="match status" value="2"/>
</dbReference>
<feature type="transmembrane region" description="Helical" evidence="11">
    <location>
        <begin position="25"/>
        <end position="48"/>
    </location>
</feature>
<evidence type="ECO:0000256" key="9">
    <source>
        <dbReference type="ARBA" id="ARBA00023170"/>
    </source>
</evidence>
<evidence type="ECO:0000256" key="3">
    <source>
        <dbReference type="ARBA" id="ARBA00022475"/>
    </source>
</evidence>
<keyword evidence="5 11" id="KW-0812">Transmembrane</keyword>
<evidence type="ECO:0000256" key="10">
    <source>
        <dbReference type="ARBA" id="ARBA00023224"/>
    </source>
</evidence>
<dbReference type="GO" id="GO:0005886">
    <property type="term" value="C:plasma membrane"/>
    <property type="evidence" value="ECO:0007669"/>
    <property type="project" value="UniProtKB-SubCell"/>
</dbReference>
<feature type="transmembrane region" description="Helical" evidence="11">
    <location>
        <begin position="186"/>
        <end position="204"/>
    </location>
</feature>
<dbReference type="AlphaFoldDB" id="A0A7J7EB40"/>
<keyword evidence="7 11" id="KW-0297">G-protein coupled receptor</keyword>
<evidence type="ECO:0000256" key="1">
    <source>
        <dbReference type="ARBA" id="ARBA00004651"/>
    </source>
</evidence>
<reference evidence="12 13" key="1">
    <citation type="journal article" date="2020" name="Mol. Biol. Evol.">
        <title>Interspecific Gene Flow and the Evolution of Specialization in Black and White Rhinoceros.</title>
        <authorList>
            <person name="Moodley Y."/>
            <person name="Westbury M.V."/>
            <person name="Russo I.M."/>
            <person name="Gopalakrishnan S."/>
            <person name="Rakotoarivelo A."/>
            <person name="Olsen R.A."/>
            <person name="Prost S."/>
            <person name="Tunstall T."/>
            <person name="Ryder O.A."/>
            <person name="Dalen L."/>
            <person name="Bruford M.W."/>
        </authorList>
    </citation>
    <scope>NUCLEOTIDE SEQUENCE [LARGE SCALE GENOMIC DNA]</scope>
    <source>
        <strain evidence="12">SBR-YM</strain>
        <tissue evidence="12">Skin</tissue>
    </source>
</reference>
<feature type="transmembrane region" description="Helical" evidence="11">
    <location>
        <begin position="60"/>
        <end position="82"/>
    </location>
</feature>
<keyword evidence="4 11" id="KW-0589">Pheromone response</keyword>
<evidence type="ECO:0000256" key="4">
    <source>
        <dbReference type="ARBA" id="ARBA00022507"/>
    </source>
</evidence>
<feature type="transmembrane region" description="Helical" evidence="11">
    <location>
        <begin position="150"/>
        <end position="165"/>
    </location>
</feature>
<comment type="subcellular location">
    <subcellularLocation>
        <location evidence="1 11">Cell membrane</location>
        <topology evidence="1 11">Multi-pass membrane protein</topology>
    </subcellularLocation>
</comment>
<feature type="non-terminal residue" evidence="12">
    <location>
        <position position="1"/>
    </location>
</feature>
<evidence type="ECO:0000313" key="13">
    <source>
        <dbReference type="Proteomes" id="UP000551758"/>
    </source>
</evidence>
<evidence type="ECO:0000256" key="5">
    <source>
        <dbReference type="ARBA" id="ARBA00022692"/>
    </source>
</evidence>
<proteinExistence type="inferred from homology"/>
<evidence type="ECO:0000256" key="6">
    <source>
        <dbReference type="ARBA" id="ARBA00022989"/>
    </source>
</evidence>
<evidence type="ECO:0000256" key="7">
    <source>
        <dbReference type="ARBA" id="ARBA00023040"/>
    </source>
</evidence>
<evidence type="ECO:0000256" key="8">
    <source>
        <dbReference type="ARBA" id="ARBA00023136"/>
    </source>
</evidence>
<keyword evidence="8 11" id="KW-0472">Membrane</keyword>
<feature type="non-terminal residue" evidence="12">
    <location>
        <position position="264"/>
    </location>
</feature>
<sequence>ANLYNTPTFLRACNTMLSNDMIMGMFFLFHTGMGILGNLLLLLMYIYIFLICPQQKQPMVLIFLHLSVTNIMTLFSKVIPLAVKYFEYRELALCTTCLLSMVQALTISHSKSRGTWVKDRTHKNTKTFLLTFWVIDSLICIRLVPFINAIKYASGYIVFFLYRHQKNIQHRHRNNFSSRASHETRVIRIVLLLMICFVVFYLSNSYHSLYLSTMKKKHQLLENISDMFSSCYSVFCPFLLIGRESRILSPNSILMKWRNSSRPK</sequence>
<keyword evidence="9 11" id="KW-0675">Receptor</keyword>